<evidence type="ECO:0000313" key="2">
    <source>
        <dbReference type="EMBL" id="GEU51356.1"/>
    </source>
</evidence>
<protein>
    <submittedName>
        <fullName evidence="2">Uncharacterized protein</fullName>
    </submittedName>
</protein>
<feature type="compositionally biased region" description="Polar residues" evidence="1">
    <location>
        <begin position="49"/>
        <end position="65"/>
    </location>
</feature>
<dbReference type="EMBL" id="BKCJ010002854">
    <property type="protein sequence ID" value="GEU51356.1"/>
    <property type="molecule type" value="Genomic_DNA"/>
</dbReference>
<feature type="region of interest" description="Disordered" evidence="1">
    <location>
        <begin position="1"/>
        <end position="68"/>
    </location>
</feature>
<sequence>MKSVMKSIDERTLHKKEYDSRVNERRMHTKTRKVDMSNALDASLVVKKSSGTESGKQDTSSSSGNDAYADDANIKLVYDEEPMAEVQLTTDNNVSAT</sequence>
<accession>A0A6L2KPX7</accession>
<reference evidence="2" key="1">
    <citation type="journal article" date="2019" name="Sci. Rep.">
        <title>Draft genome of Tanacetum cinerariifolium, the natural source of mosquito coil.</title>
        <authorList>
            <person name="Yamashiro T."/>
            <person name="Shiraishi A."/>
            <person name="Satake H."/>
            <person name="Nakayama K."/>
        </authorList>
    </citation>
    <scope>NUCLEOTIDE SEQUENCE</scope>
</reference>
<comment type="caution">
    <text evidence="2">The sequence shown here is derived from an EMBL/GenBank/DDBJ whole genome shotgun (WGS) entry which is preliminary data.</text>
</comment>
<dbReference type="AlphaFoldDB" id="A0A6L2KPX7"/>
<proteinExistence type="predicted"/>
<evidence type="ECO:0000256" key="1">
    <source>
        <dbReference type="SAM" id="MobiDB-lite"/>
    </source>
</evidence>
<organism evidence="2">
    <name type="scientific">Tanacetum cinerariifolium</name>
    <name type="common">Dalmatian daisy</name>
    <name type="synonym">Chrysanthemum cinerariifolium</name>
    <dbReference type="NCBI Taxonomy" id="118510"/>
    <lineage>
        <taxon>Eukaryota</taxon>
        <taxon>Viridiplantae</taxon>
        <taxon>Streptophyta</taxon>
        <taxon>Embryophyta</taxon>
        <taxon>Tracheophyta</taxon>
        <taxon>Spermatophyta</taxon>
        <taxon>Magnoliopsida</taxon>
        <taxon>eudicotyledons</taxon>
        <taxon>Gunneridae</taxon>
        <taxon>Pentapetalae</taxon>
        <taxon>asterids</taxon>
        <taxon>campanulids</taxon>
        <taxon>Asterales</taxon>
        <taxon>Asteraceae</taxon>
        <taxon>Asteroideae</taxon>
        <taxon>Anthemideae</taxon>
        <taxon>Anthemidinae</taxon>
        <taxon>Tanacetum</taxon>
    </lineage>
</organism>
<gene>
    <name evidence="2" type="ORF">Tci_023334</name>
</gene>
<name>A0A6L2KPX7_TANCI</name>
<feature type="compositionally biased region" description="Basic and acidic residues" evidence="1">
    <location>
        <begin position="7"/>
        <end position="26"/>
    </location>
</feature>